<evidence type="ECO:0000256" key="9">
    <source>
        <dbReference type="ARBA" id="ARBA00017684"/>
    </source>
</evidence>
<dbReference type="UniPathway" id="UPA00053">
    <property type="reaction ID" value="UER00085"/>
</dbReference>
<reference evidence="23" key="1">
    <citation type="submission" date="2010-02" db="EMBL/GenBank/DDBJ databases">
        <title>Complete sequence of Desulfurivibrio alkaliphilus AHT2.</title>
        <authorList>
            <consortium name="US DOE Joint Genome Institute"/>
            <person name="Pitluck S."/>
            <person name="Chertkov O."/>
            <person name="Detter J.C."/>
            <person name="Han C."/>
            <person name="Tapia R."/>
            <person name="Larimer F."/>
            <person name="Land M."/>
            <person name="Hauser L."/>
            <person name="Kyrpides N."/>
            <person name="Mikhailova N."/>
            <person name="Sorokin D.Y."/>
            <person name="Muyzer G."/>
            <person name="Woyke T."/>
        </authorList>
    </citation>
    <scope>NUCLEOTIDE SEQUENCE [LARGE SCALE GENOMIC DNA]</scope>
    <source>
        <strain evidence="23">DSM 19089 / UNIQEM U267 / AHT2</strain>
    </source>
</reference>
<dbReference type="GO" id="GO:0000166">
    <property type="term" value="F:nucleotide binding"/>
    <property type="evidence" value="ECO:0007669"/>
    <property type="project" value="UniProtKB-KW"/>
</dbReference>
<dbReference type="PIRSF" id="PIRSF001455">
    <property type="entry name" value="DHQ_synth"/>
    <property type="match status" value="1"/>
</dbReference>
<comment type="similarity">
    <text evidence="7 19">Belongs to the sugar phosphate cyclases superfamily. Dehydroquinate synthase family.</text>
</comment>
<evidence type="ECO:0000256" key="8">
    <source>
        <dbReference type="ARBA" id="ARBA00013031"/>
    </source>
</evidence>
<organism evidence="22 23">
    <name type="scientific">Desulfurivibrio alkaliphilus (strain DSM 19089 / UNIQEM U267 / AHT2)</name>
    <dbReference type="NCBI Taxonomy" id="589865"/>
    <lineage>
        <taxon>Bacteria</taxon>
        <taxon>Pseudomonadati</taxon>
        <taxon>Thermodesulfobacteriota</taxon>
        <taxon>Desulfobulbia</taxon>
        <taxon>Desulfobulbales</taxon>
        <taxon>Desulfobulbaceae</taxon>
        <taxon>Desulfurivibrio</taxon>
    </lineage>
</organism>
<keyword evidence="15 19" id="KW-0520">NAD</keyword>
<keyword evidence="16 19" id="KW-0057">Aromatic amino acid biosynthesis</keyword>
<evidence type="ECO:0000256" key="17">
    <source>
        <dbReference type="ARBA" id="ARBA00023239"/>
    </source>
</evidence>
<evidence type="ECO:0000256" key="12">
    <source>
        <dbReference type="ARBA" id="ARBA00022723"/>
    </source>
</evidence>
<dbReference type="RefSeq" id="WP_013162536.1">
    <property type="nucleotide sequence ID" value="NC_014216.1"/>
</dbReference>
<keyword evidence="13 19" id="KW-0547">Nucleotide-binding</keyword>
<evidence type="ECO:0000313" key="22">
    <source>
        <dbReference type="EMBL" id="ADH85005.1"/>
    </source>
</evidence>
<keyword evidence="12 19" id="KW-0479">Metal-binding</keyword>
<dbReference type="Pfam" id="PF24621">
    <property type="entry name" value="DHQS_C"/>
    <property type="match status" value="1"/>
</dbReference>
<comment type="caution">
    <text evidence="19">Lacks conserved residue(s) required for the propagation of feature annotation.</text>
</comment>
<evidence type="ECO:0000256" key="3">
    <source>
        <dbReference type="ARBA" id="ARBA00001947"/>
    </source>
</evidence>
<dbReference type="KEGG" id="dak:DaAHT2_0294"/>
<dbReference type="InterPro" id="IPR050071">
    <property type="entry name" value="Dehydroquinate_synthase"/>
</dbReference>
<feature type="binding site" evidence="19">
    <location>
        <begin position="139"/>
        <end position="140"/>
    </location>
    <ligand>
        <name>NAD(+)</name>
        <dbReference type="ChEBI" id="CHEBI:57540"/>
    </ligand>
</feature>
<evidence type="ECO:0000256" key="19">
    <source>
        <dbReference type="HAMAP-Rule" id="MF_00110"/>
    </source>
</evidence>
<dbReference type="GO" id="GO:0009423">
    <property type="term" value="P:chorismate biosynthetic process"/>
    <property type="evidence" value="ECO:0007669"/>
    <property type="project" value="UniProtKB-UniRule"/>
</dbReference>
<dbReference type="HOGENOM" id="CLU_001201_0_1_7"/>
<keyword evidence="18 19" id="KW-0170">Cobalt</keyword>
<keyword evidence="10 19" id="KW-0963">Cytoplasm</keyword>
<comment type="subcellular location">
    <subcellularLocation>
        <location evidence="5 19">Cytoplasm</location>
    </subcellularLocation>
</comment>
<dbReference type="InterPro" id="IPR030963">
    <property type="entry name" value="DHQ_synth_fam"/>
</dbReference>
<evidence type="ECO:0000256" key="16">
    <source>
        <dbReference type="ARBA" id="ARBA00023141"/>
    </source>
</evidence>
<dbReference type="GO" id="GO:0003856">
    <property type="term" value="F:3-dehydroquinate synthase activity"/>
    <property type="evidence" value="ECO:0007669"/>
    <property type="project" value="UniProtKB-UniRule"/>
</dbReference>
<dbReference type="InterPro" id="IPR016037">
    <property type="entry name" value="DHQ_synth_AroB"/>
</dbReference>
<dbReference type="STRING" id="589865.DaAHT2_0294"/>
<dbReference type="FunCoup" id="D6Z6P6">
    <property type="interactions" value="462"/>
</dbReference>
<gene>
    <name evidence="19" type="primary">aroB</name>
    <name evidence="22" type="ordered locus">DaAHT2_0294</name>
</gene>
<dbReference type="GO" id="GO:0008652">
    <property type="term" value="P:amino acid biosynthetic process"/>
    <property type="evidence" value="ECO:0007669"/>
    <property type="project" value="UniProtKB-KW"/>
</dbReference>
<evidence type="ECO:0000256" key="10">
    <source>
        <dbReference type="ARBA" id="ARBA00022490"/>
    </source>
</evidence>
<keyword evidence="23" id="KW-1185">Reference proteome</keyword>
<dbReference type="OrthoDB" id="9806583at2"/>
<feature type="binding site" evidence="19">
    <location>
        <position position="273"/>
    </location>
    <ligand>
        <name>Zn(2+)</name>
        <dbReference type="ChEBI" id="CHEBI:29105"/>
    </ligand>
</feature>
<comment type="cofactor">
    <cofactor evidence="19">
        <name>Co(2+)</name>
        <dbReference type="ChEBI" id="CHEBI:48828"/>
    </cofactor>
    <cofactor evidence="19">
        <name>Zn(2+)</name>
        <dbReference type="ChEBI" id="CHEBI:29105"/>
    </cofactor>
    <text evidence="19">Binds 1 divalent metal cation per subunit. Can use either Co(2+) or Zn(2+).</text>
</comment>
<dbReference type="GO" id="GO:0009073">
    <property type="term" value="P:aromatic amino acid family biosynthetic process"/>
    <property type="evidence" value="ECO:0007669"/>
    <property type="project" value="UniProtKB-KW"/>
</dbReference>
<feature type="binding site" evidence="19">
    <location>
        <begin position="115"/>
        <end position="119"/>
    </location>
    <ligand>
        <name>NAD(+)</name>
        <dbReference type="ChEBI" id="CHEBI:57540"/>
    </ligand>
</feature>
<dbReference type="InterPro" id="IPR030960">
    <property type="entry name" value="DHQS/DOIS_N"/>
</dbReference>
<dbReference type="eggNOG" id="COG0337">
    <property type="taxonomic scope" value="Bacteria"/>
</dbReference>
<dbReference type="EMBL" id="CP001940">
    <property type="protein sequence ID" value="ADH85005.1"/>
    <property type="molecule type" value="Genomic_DNA"/>
</dbReference>
<accession>D6Z6P6</accession>
<name>D6Z6P6_DESAT</name>
<evidence type="ECO:0000256" key="7">
    <source>
        <dbReference type="ARBA" id="ARBA00005412"/>
    </source>
</evidence>
<evidence type="ECO:0000256" key="14">
    <source>
        <dbReference type="ARBA" id="ARBA00022833"/>
    </source>
</evidence>
<comment type="function">
    <text evidence="4 19">Catalyzes the conversion of 3-deoxy-D-arabino-heptulosonate 7-phosphate (DAHP) to dehydroquinate (DHQ).</text>
</comment>
<feature type="binding site" evidence="19">
    <location>
        <position position="152"/>
    </location>
    <ligand>
        <name>NAD(+)</name>
        <dbReference type="ChEBI" id="CHEBI:57540"/>
    </ligand>
</feature>
<dbReference type="PANTHER" id="PTHR43622:SF7">
    <property type="entry name" value="3-DEHYDROQUINATE SYNTHASE, CHLOROPLASTIC"/>
    <property type="match status" value="1"/>
</dbReference>
<feature type="domain" description="3-dehydroquinate synthase C-terminal" evidence="21">
    <location>
        <begin position="191"/>
        <end position="334"/>
    </location>
</feature>
<dbReference type="Proteomes" id="UP000001508">
    <property type="component" value="Chromosome"/>
</dbReference>
<sequence length="367" mass="39198">MERQGAIADATAVPVGLGARSYEILIRAGLLAEVGRDLAGLGIARRWAVVADDRVASLFGRELQESLAAAGIKAELLTFPHGEESKHLATVAELASGLARLGLDRGDGLIALGGGVSGDITGFLASIYLRGIPFVQVPTTLLAQVDSSVGGKTGVDIPEGKNLVGTFYQPRRVYIDTAVLERLPEGELLNGLAEVIKYGMIYDAAFLRRLKEQRQAILALERPVLAGVIARCCAIKAEVVAADEREADLRRILNFGHTLGHAVEAASGYTLAHGRAVAIGMAAVGEIAADKGLWRQEEADELRQLLTEYGLPVQVPPELDRQQIKKYLKTDKKTVAGRPFFVLPTAPGKVIITDEVTEAQIDRALAV</sequence>
<evidence type="ECO:0000259" key="20">
    <source>
        <dbReference type="Pfam" id="PF01761"/>
    </source>
</evidence>
<evidence type="ECO:0000256" key="15">
    <source>
        <dbReference type="ARBA" id="ARBA00023027"/>
    </source>
</evidence>
<evidence type="ECO:0000256" key="1">
    <source>
        <dbReference type="ARBA" id="ARBA00001393"/>
    </source>
</evidence>
<dbReference type="GO" id="GO:0005737">
    <property type="term" value="C:cytoplasm"/>
    <property type="evidence" value="ECO:0007669"/>
    <property type="project" value="UniProtKB-SubCell"/>
</dbReference>
<evidence type="ECO:0000256" key="4">
    <source>
        <dbReference type="ARBA" id="ARBA00003485"/>
    </source>
</evidence>
<dbReference type="NCBIfam" id="TIGR01357">
    <property type="entry name" value="aroB"/>
    <property type="match status" value="1"/>
</dbReference>
<dbReference type="PANTHER" id="PTHR43622">
    <property type="entry name" value="3-DEHYDROQUINATE SYNTHASE"/>
    <property type="match status" value="1"/>
</dbReference>
<keyword evidence="11 19" id="KW-0028">Amino-acid biosynthesis</keyword>
<dbReference type="Gene3D" id="3.40.50.1970">
    <property type="match status" value="1"/>
</dbReference>
<dbReference type="AlphaFoldDB" id="D6Z6P6"/>
<evidence type="ECO:0000259" key="21">
    <source>
        <dbReference type="Pfam" id="PF24621"/>
    </source>
</evidence>
<evidence type="ECO:0000256" key="11">
    <source>
        <dbReference type="ARBA" id="ARBA00022605"/>
    </source>
</evidence>
<dbReference type="HAMAP" id="MF_00110">
    <property type="entry name" value="DHQ_synthase"/>
    <property type="match status" value="1"/>
</dbReference>
<evidence type="ECO:0000256" key="5">
    <source>
        <dbReference type="ARBA" id="ARBA00004496"/>
    </source>
</evidence>
<dbReference type="SUPFAM" id="SSF56796">
    <property type="entry name" value="Dehydroquinate synthase-like"/>
    <property type="match status" value="1"/>
</dbReference>
<keyword evidence="17 19" id="KW-0456">Lyase</keyword>
<feature type="binding site" evidence="19">
    <location>
        <position position="161"/>
    </location>
    <ligand>
        <name>NAD(+)</name>
        <dbReference type="ChEBI" id="CHEBI:57540"/>
    </ligand>
</feature>
<dbReference type="GO" id="GO:0046872">
    <property type="term" value="F:metal ion binding"/>
    <property type="evidence" value="ECO:0007669"/>
    <property type="project" value="UniProtKB-KW"/>
</dbReference>
<dbReference type="Pfam" id="PF01761">
    <property type="entry name" value="DHQ_synthase"/>
    <property type="match status" value="1"/>
</dbReference>
<feature type="domain" description="3-dehydroquinate synthase N-terminal" evidence="20">
    <location>
        <begin position="78"/>
        <end position="188"/>
    </location>
</feature>
<evidence type="ECO:0000313" key="23">
    <source>
        <dbReference type="Proteomes" id="UP000001508"/>
    </source>
</evidence>
<dbReference type="Gene3D" id="1.20.1090.10">
    <property type="entry name" value="Dehydroquinate synthase-like - alpha domain"/>
    <property type="match status" value="1"/>
</dbReference>
<dbReference type="FunFam" id="3.40.50.1970:FF:000007">
    <property type="entry name" value="Pentafunctional AROM polypeptide"/>
    <property type="match status" value="1"/>
</dbReference>
<comment type="cofactor">
    <cofactor evidence="3">
        <name>Zn(2+)</name>
        <dbReference type="ChEBI" id="CHEBI:29105"/>
    </cofactor>
</comment>
<proteinExistence type="inferred from homology"/>
<comment type="catalytic activity">
    <reaction evidence="1 19">
        <text>7-phospho-2-dehydro-3-deoxy-D-arabino-heptonate = 3-dehydroquinate + phosphate</text>
        <dbReference type="Rhea" id="RHEA:21968"/>
        <dbReference type="ChEBI" id="CHEBI:32364"/>
        <dbReference type="ChEBI" id="CHEBI:43474"/>
        <dbReference type="ChEBI" id="CHEBI:58394"/>
        <dbReference type="EC" id="4.2.3.4"/>
    </reaction>
</comment>
<dbReference type="InParanoid" id="D6Z6P6"/>
<keyword evidence="14 19" id="KW-0862">Zinc</keyword>
<feature type="binding site" evidence="19">
    <location>
        <position position="257"/>
    </location>
    <ligand>
        <name>Zn(2+)</name>
        <dbReference type="ChEBI" id="CHEBI:29105"/>
    </ligand>
</feature>
<evidence type="ECO:0000256" key="6">
    <source>
        <dbReference type="ARBA" id="ARBA00004661"/>
    </source>
</evidence>
<protein>
    <recommendedName>
        <fullName evidence="9 19">3-dehydroquinate synthase</fullName>
        <shortName evidence="19">DHQS</shortName>
        <ecNumber evidence="8 19">4.2.3.4</ecNumber>
    </recommendedName>
</protein>
<evidence type="ECO:0000256" key="13">
    <source>
        <dbReference type="ARBA" id="ARBA00022741"/>
    </source>
</evidence>
<comment type="pathway">
    <text evidence="6 19">Metabolic intermediate biosynthesis; chorismate biosynthesis; chorismate from D-erythrose 4-phosphate and phosphoenolpyruvate: step 2/7.</text>
</comment>
<dbReference type="InterPro" id="IPR056179">
    <property type="entry name" value="DHQS_C"/>
</dbReference>
<evidence type="ECO:0000256" key="18">
    <source>
        <dbReference type="ARBA" id="ARBA00023285"/>
    </source>
</evidence>
<feature type="binding site" evidence="19">
    <location>
        <position position="194"/>
    </location>
    <ligand>
        <name>Zn(2+)</name>
        <dbReference type="ChEBI" id="CHEBI:29105"/>
    </ligand>
</feature>
<dbReference type="EC" id="4.2.3.4" evidence="8 19"/>
<evidence type="ECO:0000256" key="2">
    <source>
        <dbReference type="ARBA" id="ARBA00001911"/>
    </source>
</evidence>
<comment type="cofactor">
    <cofactor evidence="2 19">
        <name>NAD(+)</name>
        <dbReference type="ChEBI" id="CHEBI:57540"/>
    </cofactor>
</comment>
<dbReference type="CDD" id="cd08195">
    <property type="entry name" value="DHQS"/>
    <property type="match status" value="1"/>
</dbReference>